<reference evidence="2 3" key="1">
    <citation type="submission" date="2017-02" db="EMBL/GenBank/DDBJ databases">
        <title>Pseudoalteromonas ulvae TC14 Genome.</title>
        <authorList>
            <person name="Molmeret M."/>
        </authorList>
    </citation>
    <scope>NUCLEOTIDE SEQUENCE [LARGE SCALE GENOMIC DNA]</scope>
    <source>
        <strain evidence="2">TC14</strain>
    </source>
</reference>
<dbReference type="Proteomes" id="UP000194841">
    <property type="component" value="Unassembled WGS sequence"/>
</dbReference>
<dbReference type="AlphaFoldDB" id="A0A244CNM0"/>
<keyword evidence="3" id="KW-1185">Reference proteome</keyword>
<keyword evidence="1" id="KW-0812">Transmembrane</keyword>
<dbReference type="EMBL" id="MWPV01000004">
    <property type="protein sequence ID" value="OUL57158.1"/>
    <property type="molecule type" value="Genomic_DNA"/>
</dbReference>
<keyword evidence="1" id="KW-1133">Transmembrane helix</keyword>
<evidence type="ECO:0000256" key="1">
    <source>
        <dbReference type="SAM" id="Phobius"/>
    </source>
</evidence>
<protein>
    <recommendedName>
        <fullName evidence="4">Cardiolipin synthase N-terminal domain-containing protein</fullName>
    </recommendedName>
</protein>
<sequence>MSIFVSLLIICNLLIAYYCYINAKTKGYHTKVFTILGFIPYFNLVVLVYLLFLPNLKIDNKLSATV</sequence>
<organism evidence="2 3">
    <name type="scientific">Pseudoalteromonas ulvae</name>
    <dbReference type="NCBI Taxonomy" id="107327"/>
    <lineage>
        <taxon>Bacteria</taxon>
        <taxon>Pseudomonadati</taxon>
        <taxon>Pseudomonadota</taxon>
        <taxon>Gammaproteobacteria</taxon>
        <taxon>Alteromonadales</taxon>
        <taxon>Pseudoalteromonadaceae</taxon>
        <taxon>Pseudoalteromonas</taxon>
    </lineage>
</organism>
<accession>A0A244CNM0</accession>
<feature type="transmembrane region" description="Helical" evidence="1">
    <location>
        <begin position="32"/>
        <end position="53"/>
    </location>
</feature>
<comment type="caution">
    <text evidence="2">The sequence shown here is derived from an EMBL/GenBank/DDBJ whole genome shotgun (WGS) entry which is preliminary data.</text>
</comment>
<name>A0A244CNM0_PSEDV</name>
<evidence type="ECO:0000313" key="2">
    <source>
        <dbReference type="EMBL" id="OUL57158.1"/>
    </source>
</evidence>
<dbReference type="OrthoDB" id="6299367at2"/>
<dbReference type="RefSeq" id="WP_086744618.1">
    <property type="nucleotide sequence ID" value="NZ_MWPV01000004.1"/>
</dbReference>
<evidence type="ECO:0000313" key="3">
    <source>
        <dbReference type="Proteomes" id="UP000194841"/>
    </source>
</evidence>
<keyword evidence="1" id="KW-0472">Membrane</keyword>
<evidence type="ECO:0008006" key="4">
    <source>
        <dbReference type="Google" id="ProtNLM"/>
    </source>
</evidence>
<gene>
    <name evidence="2" type="ORF">B1199_13355</name>
</gene>
<proteinExistence type="predicted"/>